<dbReference type="PANTHER" id="PTHR43557:SF2">
    <property type="entry name" value="RIESKE DOMAIN-CONTAINING PROTEIN-RELATED"/>
    <property type="match status" value="1"/>
</dbReference>
<accession>A0A7X0FLR1</accession>
<dbReference type="GO" id="GO:0005737">
    <property type="term" value="C:cytoplasm"/>
    <property type="evidence" value="ECO:0007669"/>
    <property type="project" value="TreeGrafter"/>
</dbReference>
<feature type="domain" description="Reductase C-terminal" evidence="6">
    <location>
        <begin position="321"/>
        <end position="401"/>
    </location>
</feature>
<dbReference type="Pfam" id="PF14759">
    <property type="entry name" value="Reductase_C"/>
    <property type="match status" value="1"/>
</dbReference>
<keyword evidence="2" id="KW-0285">Flavoprotein</keyword>
<dbReference type="InterPro" id="IPR016156">
    <property type="entry name" value="FAD/NAD-linked_Rdtase_dimer_sf"/>
</dbReference>
<keyword evidence="3" id="KW-0274">FAD</keyword>
<dbReference type="Proteomes" id="UP000537775">
    <property type="component" value="Unassembled WGS sequence"/>
</dbReference>
<dbReference type="EMBL" id="JACHML010000001">
    <property type="protein sequence ID" value="MBB6389818.1"/>
    <property type="molecule type" value="Genomic_DNA"/>
</dbReference>
<dbReference type="SUPFAM" id="SSF51905">
    <property type="entry name" value="FAD/NAD(P)-binding domain"/>
    <property type="match status" value="2"/>
</dbReference>
<dbReference type="AlphaFoldDB" id="A0A7X0FLR1"/>
<dbReference type="PRINTS" id="PR00368">
    <property type="entry name" value="FADPNR"/>
</dbReference>
<keyword evidence="4" id="KW-0560">Oxidoreductase</keyword>
<evidence type="ECO:0000256" key="3">
    <source>
        <dbReference type="ARBA" id="ARBA00022827"/>
    </source>
</evidence>
<dbReference type="SUPFAM" id="SSF55424">
    <property type="entry name" value="FAD/NAD-linked reductases, dimerisation (C-terminal) domain"/>
    <property type="match status" value="1"/>
</dbReference>
<dbReference type="Gene3D" id="3.50.50.60">
    <property type="entry name" value="FAD/NAD(P)-binding domain"/>
    <property type="match status" value="2"/>
</dbReference>
<feature type="domain" description="FAD/NAD(P)-binding" evidence="5">
    <location>
        <begin position="7"/>
        <end position="299"/>
    </location>
</feature>
<proteinExistence type="predicted"/>
<evidence type="ECO:0000259" key="6">
    <source>
        <dbReference type="Pfam" id="PF14759"/>
    </source>
</evidence>
<evidence type="ECO:0000256" key="1">
    <source>
        <dbReference type="ARBA" id="ARBA00001974"/>
    </source>
</evidence>
<comment type="caution">
    <text evidence="7">The sequence shown here is derived from an EMBL/GenBank/DDBJ whole genome shotgun (WGS) entry which is preliminary data.</text>
</comment>
<protein>
    <submittedName>
        <fullName evidence="7">NADPH-dependent 2,4-dienoyl-CoA reductase/sulfur reductase-like enzyme</fullName>
    </submittedName>
</protein>
<comment type="cofactor">
    <cofactor evidence="1">
        <name>FAD</name>
        <dbReference type="ChEBI" id="CHEBI:57692"/>
    </cofactor>
</comment>
<dbReference type="InterPro" id="IPR023753">
    <property type="entry name" value="FAD/NAD-binding_dom"/>
</dbReference>
<evidence type="ECO:0000256" key="4">
    <source>
        <dbReference type="ARBA" id="ARBA00023002"/>
    </source>
</evidence>
<name>A0A7X0FLR1_9MICO</name>
<dbReference type="Gene3D" id="3.30.390.30">
    <property type="match status" value="1"/>
</dbReference>
<organism evidence="7 8">
    <name type="scientific">Microbacterium thalassium</name>
    <dbReference type="NCBI Taxonomy" id="362649"/>
    <lineage>
        <taxon>Bacteria</taxon>
        <taxon>Bacillati</taxon>
        <taxon>Actinomycetota</taxon>
        <taxon>Actinomycetes</taxon>
        <taxon>Micrococcales</taxon>
        <taxon>Microbacteriaceae</taxon>
        <taxon>Microbacterium</taxon>
    </lineage>
</organism>
<evidence type="ECO:0000256" key="2">
    <source>
        <dbReference type="ARBA" id="ARBA00022630"/>
    </source>
</evidence>
<evidence type="ECO:0000313" key="8">
    <source>
        <dbReference type="Proteomes" id="UP000537775"/>
    </source>
</evidence>
<gene>
    <name evidence="7" type="ORF">HD594_000131</name>
</gene>
<dbReference type="GO" id="GO:0016651">
    <property type="term" value="F:oxidoreductase activity, acting on NAD(P)H"/>
    <property type="evidence" value="ECO:0007669"/>
    <property type="project" value="TreeGrafter"/>
</dbReference>
<dbReference type="InterPro" id="IPR050446">
    <property type="entry name" value="FAD-oxidoreductase/Apoptosis"/>
</dbReference>
<sequence>MTRDAGRVVIVGGGLAGYSAADTLRALGHSGAITIVDPEPAAYDRPPLSKDLFRADFSLEKIAFADAAALAAKAIDARFGRAAVAVDAQARTVTLDDGDVIPADTILLATGGRPRTLPIPGGDLPQVRVLRTFADAVALRESVTAGTRVAVVGAGLIGAELASALQTAGAEVTLIDPVETPLVPAVGEHMAGHLHGMHTAKGLTTIQGLTAAFEPGEDGVDVVLDGGRRIAADLVVVGIGIVPNTELAEAAGIDVDGGVIVDARHRTSADGVYAAGDVCRRRDDEGALLRRAEHWESAQLDGQRAARDMLGQEPISDGAAWFWSDRHGIHLEATGRLTGAGQVVIRPGDHPTVFLVDDGALVGAAAIDDTMTIRAARRLIDQRIPVTAAELADPSVGLRGLLRAAR</sequence>
<dbReference type="Pfam" id="PF07992">
    <property type="entry name" value="Pyr_redox_2"/>
    <property type="match status" value="1"/>
</dbReference>
<dbReference type="PANTHER" id="PTHR43557">
    <property type="entry name" value="APOPTOSIS-INDUCING FACTOR 1"/>
    <property type="match status" value="1"/>
</dbReference>
<dbReference type="RefSeq" id="WP_184749102.1">
    <property type="nucleotide sequence ID" value="NZ_BAAAJR010000008.1"/>
</dbReference>
<evidence type="ECO:0000313" key="7">
    <source>
        <dbReference type="EMBL" id="MBB6389818.1"/>
    </source>
</evidence>
<dbReference type="PRINTS" id="PR00411">
    <property type="entry name" value="PNDRDTASEI"/>
</dbReference>
<evidence type="ECO:0000259" key="5">
    <source>
        <dbReference type="Pfam" id="PF07992"/>
    </source>
</evidence>
<dbReference type="InterPro" id="IPR036188">
    <property type="entry name" value="FAD/NAD-bd_sf"/>
</dbReference>
<reference evidence="7 8" key="1">
    <citation type="submission" date="2020-08" db="EMBL/GenBank/DDBJ databases">
        <title>Sequencing the genomes of 1000 actinobacteria strains.</title>
        <authorList>
            <person name="Klenk H.-P."/>
        </authorList>
    </citation>
    <scope>NUCLEOTIDE SEQUENCE [LARGE SCALE GENOMIC DNA]</scope>
    <source>
        <strain evidence="7 8">DSM 12511</strain>
    </source>
</reference>
<dbReference type="InterPro" id="IPR028202">
    <property type="entry name" value="Reductase_C"/>
</dbReference>
<keyword evidence="8" id="KW-1185">Reference proteome</keyword>